<feature type="domain" description="Methyl-accepting transducer" evidence="4">
    <location>
        <begin position="190"/>
        <end position="411"/>
    </location>
</feature>
<evidence type="ECO:0000256" key="3">
    <source>
        <dbReference type="PROSITE-ProRule" id="PRU00284"/>
    </source>
</evidence>
<dbReference type="GO" id="GO:0016020">
    <property type="term" value="C:membrane"/>
    <property type="evidence" value="ECO:0007669"/>
    <property type="project" value="InterPro"/>
</dbReference>
<dbReference type="SMART" id="SM00283">
    <property type="entry name" value="MA"/>
    <property type="match status" value="1"/>
</dbReference>
<keyword evidence="1 3" id="KW-0807">Transducer</keyword>
<dbReference type="GO" id="GO:0006935">
    <property type="term" value="P:chemotaxis"/>
    <property type="evidence" value="ECO:0007669"/>
    <property type="project" value="InterPro"/>
</dbReference>
<dbReference type="Gene3D" id="1.10.287.950">
    <property type="entry name" value="Methyl-accepting chemotaxis protein"/>
    <property type="match status" value="1"/>
</dbReference>
<dbReference type="HOGENOM" id="CLU_000445_21_1_9"/>
<evidence type="ECO:0000259" key="4">
    <source>
        <dbReference type="PROSITE" id="PS50111"/>
    </source>
</evidence>
<comment type="similarity">
    <text evidence="2">Belongs to the methyl-accepting chemotaxis (MCP) protein family.</text>
</comment>
<dbReference type="Proteomes" id="UP000000271">
    <property type="component" value="Chromosome"/>
</dbReference>
<dbReference type="PANTHER" id="PTHR32089">
    <property type="entry name" value="METHYL-ACCEPTING CHEMOTAXIS PROTEIN MCPB"/>
    <property type="match status" value="1"/>
</dbReference>
<dbReference type="AlphaFoldDB" id="D6XTE3"/>
<dbReference type="RefSeq" id="WP_013172503.1">
    <property type="nucleotide sequence ID" value="NC_014219.1"/>
</dbReference>
<dbReference type="GO" id="GO:0004888">
    <property type="term" value="F:transmembrane signaling receptor activity"/>
    <property type="evidence" value="ECO:0007669"/>
    <property type="project" value="InterPro"/>
</dbReference>
<dbReference type="SUPFAM" id="SSF58104">
    <property type="entry name" value="Methyl-accepting chemotaxis protein (MCP) signaling domain"/>
    <property type="match status" value="1"/>
</dbReference>
<accession>D6XTE3</accession>
<evidence type="ECO:0000313" key="6">
    <source>
        <dbReference type="Proteomes" id="UP000000271"/>
    </source>
</evidence>
<dbReference type="EMBL" id="CP001791">
    <property type="protein sequence ID" value="ADH99079.1"/>
    <property type="molecule type" value="Genomic_DNA"/>
</dbReference>
<dbReference type="CDD" id="cd11386">
    <property type="entry name" value="MCP_signal"/>
    <property type="match status" value="1"/>
</dbReference>
<proteinExistence type="inferred from homology"/>
<dbReference type="Gene3D" id="1.20.120.30">
    <property type="entry name" value="Aspartate receptor, ligand-binding domain"/>
    <property type="match status" value="1"/>
</dbReference>
<gene>
    <name evidence="5" type="ordered locus">Bsel_1568</name>
</gene>
<dbReference type="GO" id="GO:0007165">
    <property type="term" value="P:signal transduction"/>
    <property type="evidence" value="ECO:0007669"/>
    <property type="project" value="UniProtKB-KW"/>
</dbReference>
<dbReference type="STRING" id="439292.Bsel_1568"/>
<dbReference type="Pfam" id="PF13682">
    <property type="entry name" value="CZB"/>
    <property type="match status" value="1"/>
</dbReference>
<dbReference type="PRINTS" id="PR00260">
    <property type="entry name" value="CHEMTRNSDUCR"/>
</dbReference>
<sequence>MFKTARPTADIKDLIKEGTDIKCEGIFLNILNKANFFQADQEGMKQLYRYIQEDRDQLAELLNAYIQRENSGRKLDTNIHLKHIDDLFNGNRDEHYFERSEVYYRDIRDANGYLPDLVNMLMDLQFVIQTKVLAKQAIKPHQAMRSLTALQKALKVEQQVLINVFTRARNEESAAGIASLIDKNAKIMQMKDLLHQVDEQNDHIQNVTAASEEMSSSISDVATNATEVAENSQSAAEKAERGRTVITESLQDILETETSFRKIEESFSELQANVTTIKDVVKLIYDIADQTNLLALNASIEAARAGEEGRGFAVVAEEVRKLAESTVTSLRKVNENVESLTDVSENVSGAIGTTSEAIKKGVSEARGVLPILDEIVDDVQKVSEATSNTAATAEEQSAAMDETAKRMEKIAVISEEVRSLGGETGQAVYELSAETNRFKDELFPDRSRLSTNAKLSLSKVDHIMWKWRIYNMLMGYESVDASGIASHKDCALGQWYFDDYTQKRLGNDRTFKAMDKDHESVHRCARTAAEAYNAGRMEDAEKAFNSLESASHNVVNSIEEIMQHLKK</sequence>
<dbReference type="OrthoDB" id="266313at2"/>
<dbReference type="InterPro" id="IPR004090">
    <property type="entry name" value="Chemotax_Me-accpt_rcpt"/>
</dbReference>
<keyword evidence="6" id="KW-1185">Reference proteome</keyword>
<dbReference type="eggNOG" id="COG0840">
    <property type="taxonomic scope" value="Bacteria"/>
</dbReference>
<dbReference type="InterPro" id="IPR004089">
    <property type="entry name" value="MCPsignal_dom"/>
</dbReference>
<dbReference type="PROSITE" id="PS50111">
    <property type="entry name" value="CHEMOTAXIS_TRANSDUC_2"/>
    <property type="match status" value="1"/>
</dbReference>
<name>D6XTE3_BACIE</name>
<dbReference type="KEGG" id="bse:Bsel_1568"/>
<evidence type="ECO:0000256" key="2">
    <source>
        <dbReference type="ARBA" id="ARBA00029447"/>
    </source>
</evidence>
<reference evidence="5" key="1">
    <citation type="submission" date="2009-10" db="EMBL/GenBank/DDBJ databases">
        <title>Complete sequence of Bacillus selenitireducens MLS10.</title>
        <authorList>
            <consortium name="US DOE Joint Genome Institute"/>
            <person name="Lucas S."/>
            <person name="Copeland A."/>
            <person name="Lapidus A."/>
            <person name="Glavina del Rio T."/>
            <person name="Dalin E."/>
            <person name="Tice H."/>
            <person name="Bruce D."/>
            <person name="Goodwin L."/>
            <person name="Pitluck S."/>
            <person name="Sims D."/>
            <person name="Brettin T."/>
            <person name="Detter J.C."/>
            <person name="Han C."/>
            <person name="Larimer F."/>
            <person name="Land M."/>
            <person name="Hauser L."/>
            <person name="Kyrpides N."/>
            <person name="Ovchinnikova G."/>
            <person name="Stolz J."/>
        </authorList>
    </citation>
    <scope>NUCLEOTIDE SEQUENCE [LARGE SCALE GENOMIC DNA]</scope>
    <source>
        <strain evidence="5">MLS10</strain>
    </source>
</reference>
<dbReference type="PANTHER" id="PTHR32089:SF112">
    <property type="entry name" value="LYSOZYME-LIKE PROTEIN-RELATED"/>
    <property type="match status" value="1"/>
</dbReference>
<organism evidence="5 6">
    <name type="scientific">Bacillus selenitireducens (strain ATCC 700615 / DSM 15326 / MLS10)</name>
    <dbReference type="NCBI Taxonomy" id="439292"/>
    <lineage>
        <taxon>Bacteria</taxon>
        <taxon>Bacillati</taxon>
        <taxon>Bacillota</taxon>
        <taxon>Bacilli</taxon>
        <taxon>Bacillales</taxon>
        <taxon>Bacillaceae</taxon>
        <taxon>Salisediminibacterium</taxon>
    </lineage>
</organism>
<evidence type="ECO:0000256" key="1">
    <source>
        <dbReference type="ARBA" id="ARBA00023224"/>
    </source>
</evidence>
<dbReference type="InterPro" id="IPR025991">
    <property type="entry name" value="Chemoreceptor_zinc-bind_dom"/>
</dbReference>
<evidence type="ECO:0000313" key="5">
    <source>
        <dbReference type="EMBL" id="ADH99079.1"/>
    </source>
</evidence>
<dbReference type="Pfam" id="PF00015">
    <property type="entry name" value="MCPsignal"/>
    <property type="match status" value="1"/>
</dbReference>
<protein>
    <submittedName>
        <fullName evidence="5">Methyl-accepting chemotaxis sensory transducer</fullName>
    </submittedName>
</protein>